<accession>A0ABS0D1G1</accession>
<sequence length="206" mass="22728">MFDLSHDPYSGHPQFAGPEDLYTTPPPWDIGRPQPAFVALAESGELNGRVLDIGCGTGEHAIMAARLGHESSGIDLSRQAIQLAEKKAHDRRVSVRFMRHDAFRVAELGEVFDTVLDCGLFHLFDSTARARFAAVLASAIRPGGRYFMLGFSDRQPGDWGPHRLTRADITAAFSGDWRIDSIVEATIAIVPDPYRVRAWPASITRI</sequence>
<dbReference type="GO" id="GO:0032259">
    <property type="term" value="P:methylation"/>
    <property type="evidence" value="ECO:0007669"/>
    <property type="project" value="UniProtKB-KW"/>
</dbReference>
<evidence type="ECO:0000256" key="1">
    <source>
        <dbReference type="ARBA" id="ARBA00022603"/>
    </source>
</evidence>
<dbReference type="CDD" id="cd02440">
    <property type="entry name" value="AdoMet_MTases"/>
    <property type="match status" value="1"/>
</dbReference>
<evidence type="ECO:0000256" key="3">
    <source>
        <dbReference type="ARBA" id="ARBA00022691"/>
    </source>
</evidence>
<evidence type="ECO:0000256" key="2">
    <source>
        <dbReference type="ARBA" id="ARBA00022679"/>
    </source>
</evidence>
<dbReference type="Proteomes" id="UP000702209">
    <property type="component" value="Unassembled WGS sequence"/>
</dbReference>
<dbReference type="Gene3D" id="3.40.50.150">
    <property type="entry name" value="Vaccinia Virus protein VP39"/>
    <property type="match status" value="1"/>
</dbReference>
<dbReference type="RefSeq" id="WP_195133173.1">
    <property type="nucleotide sequence ID" value="NZ_JADLQX010000035.1"/>
</dbReference>
<dbReference type="SUPFAM" id="SSF53335">
    <property type="entry name" value="S-adenosyl-L-methionine-dependent methyltransferases"/>
    <property type="match status" value="1"/>
</dbReference>
<evidence type="ECO:0000313" key="6">
    <source>
        <dbReference type="EMBL" id="MBF6301968.1"/>
    </source>
</evidence>
<dbReference type="PANTHER" id="PTHR43464">
    <property type="entry name" value="METHYLTRANSFERASE"/>
    <property type="match status" value="1"/>
</dbReference>
<proteinExistence type="predicted"/>
<gene>
    <name evidence="6" type="ORF">IU459_31135</name>
</gene>
<comment type="caution">
    <text evidence="6">The sequence shown here is derived from an EMBL/GenBank/DDBJ whole genome shotgun (WGS) entry which is preliminary data.</text>
</comment>
<dbReference type="EMBL" id="JADLQX010000035">
    <property type="protein sequence ID" value="MBF6301968.1"/>
    <property type="molecule type" value="Genomic_DNA"/>
</dbReference>
<protein>
    <submittedName>
        <fullName evidence="6">Class I SAM-dependent methyltransferase</fullName>
    </submittedName>
</protein>
<keyword evidence="7" id="KW-1185">Reference proteome</keyword>
<keyword evidence="3" id="KW-0949">S-adenosyl-L-methionine</keyword>
<dbReference type="PANTHER" id="PTHR43464:SF19">
    <property type="entry name" value="UBIQUINONE BIOSYNTHESIS O-METHYLTRANSFERASE, MITOCHONDRIAL"/>
    <property type="match status" value="1"/>
</dbReference>
<reference evidence="6 7" key="1">
    <citation type="submission" date="2020-10" db="EMBL/GenBank/DDBJ databases">
        <title>Identification of Nocardia species via Next-generation sequencing and recognition of intraspecies genetic diversity.</title>
        <authorList>
            <person name="Li P."/>
            <person name="Li P."/>
            <person name="Lu B."/>
        </authorList>
    </citation>
    <scope>NUCLEOTIDE SEQUENCE [LARGE SCALE GENOMIC DNA]</scope>
    <source>
        <strain evidence="6 7">BJ06-0157</strain>
    </source>
</reference>
<dbReference type="Pfam" id="PF13649">
    <property type="entry name" value="Methyltransf_25"/>
    <property type="match status" value="1"/>
</dbReference>
<dbReference type="InterPro" id="IPR029063">
    <property type="entry name" value="SAM-dependent_MTases_sf"/>
</dbReference>
<dbReference type="GO" id="GO:0008168">
    <property type="term" value="F:methyltransferase activity"/>
    <property type="evidence" value="ECO:0007669"/>
    <property type="project" value="UniProtKB-KW"/>
</dbReference>
<evidence type="ECO:0000313" key="7">
    <source>
        <dbReference type="Proteomes" id="UP000702209"/>
    </source>
</evidence>
<evidence type="ECO:0000256" key="4">
    <source>
        <dbReference type="SAM" id="MobiDB-lite"/>
    </source>
</evidence>
<organism evidence="6 7">
    <name type="scientific">Nocardia amamiensis</name>
    <dbReference type="NCBI Taxonomy" id="404578"/>
    <lineage>
        <taxon>Bacteria</taxon>
        <taxon>Bacillati</taxon>
        <taxon>Actinomycetota</taxon>
        <taxon>Actinomycetes</taxon>
        <taxon>Mycobacteriales</taxon>
        <taxon>Nocardiaceae</taxon>
        <taxon>Nocardia</taxon>
    </lineage>
</organism>
<name>A0ABS0D1G1_9NOCA</name>
<feature type="region of interest" description="Disordered" evidence="4">
    <location>
        <begin position="1"/>
        <end position="27"/>
    </location>
</feature>
<evidence type="ECO:0000259" key="5">
    <source>
        <dbReference type="Pfam" id="PF13649"/>
    </source>
</evidence>
<feature type="domain" description="Methyltransferase" evidence="5">
    <location>
        <begin position="50"/>
        <end position="144"/>
    </location>
</feature>
<dbReference type="InterPro" id="IPR041698">
    <property type="entry name" value="Methyltransf_25"/>
</dbReference>
<keyword evidence="2" id="KW-0808">Transferase</keyword>
<keyword evidence="1 6" id="KW-0489">Methyltransferase</keyword>